<keyword evidence="1" id="KW-0812">Transmembrane</keyword>
<dbReference type="HOGENOM" id="CLU_2789006_0_0_5"/>
<feature type="transmembrane region" description="Helical" evidence="1">
    <location>
        <begin position="44"/>
        <end position="65"/>
    </location>
</feature>
<dbReference type="KEGG" id="mrd:Mrad2831_5898"/>
<name>B1M8L2_METRJ</name>
<organism evidence="2 3">
    <name type="scientific">Methylobacterium radiotolerans (strain ATCC 27329 / DSM 1819 / JCM 2831 / NBRC 15690 / NCIMB 10815 / 0-1)</name>
    <dbReference type="NCBI Taxonomy" id="426355"/>
    <lineage>
        <taxon>Bacteria</taxon>
        <taxon>Pseudomonadati</taxon>
        <taxon>Pseudomonadota</taxon>
        <taxon>Alphaproteobacteria</taxon>
        <taxon>Hyphomicrobiales</taxon>
        <taxon>Methylobacteriaceae</taxon>
        <taxon>Methylobacterium</taxon>
    </lineage>
</organism>
<evidence type="ECO:0000256" key="1">
    <source>
        <dbReference type="SAM" id="Phobius"/>
    </source>
</evidence>
<evidence type="ECO:0000313" key="2">
    <source>
        <dbReference type="EMBL" id="ACB27837.1"/>
    </source>
</evidence>
<dbReference type="Proteomes" id="UP000006589">
    <property type="component" value="Plasmid pMRAD01"/>
</dbReference>
<keyword evidence="1" id="KW-0472">Membrane</keyword>
<gene>
    <name evidence="2" type="ordered locus">Mrad2831_5898</name>
</gene>
<geneLocation type="plasmid" evidence="2 3">
    <name>pMRAD01</name>
</geneLocation>
<protein>
    <submittedName>
        <fullName evidence="2">Uncharacterized protein</fullName>
    </submittedName>
</protein>
<sequence>MRGAALVFGTLLVIATFVWFMYFVPLGCAMNTTGCRETFTVWSGGGLVHFWAPLLVAASAIVFGLSGSR</sequence>
<proteinExistence type="predicted"/>
<keyword evidence="2" id="KW-0614">Plasmid</keyword>
<dbReference type="AlphaFoldDB" id="B1M8L2"/>
<feature type="transmembrane region" description="Helical" evidence="1">
    <location>
        <begin position="5"/>
        <end position="24"/>
    </location>
</feature>
<dbReference type="EMBL" id="CP001002">
    <property type="protein sequence ID" value="ACB27837.1"/>
    <property type="molecule type" value="Genomic_DNA"/>
</dbReference>
<keyword evidence="1" id="KW-1133">Transmembrane helix</keyword>
<accession>B1M8L2</accession>
<evidence type="ECO:0000313" key="3">
    <source>
        <dbReference type="Proteomes" id="UP000006589"/>
    </source>
</evidence>
<reference evidence="2 3" key="1">
    <citation type="submission" date="2008-03" db="EMBL/GenBank/DDBJ databases">
        <title>Complete sequence of plasmid1 of Methylobacterium radiotolerans JCM 2831.</title>
        <authorList>
            <consortium name="US DOE Joint Genome Institute"/>
            <person name="Copeland A."/>
            <person name="Lucas S."/>
            <person name="Lapidus A."/>
            <person name="Glavina del Rio T."/>
            <person name="Dalin E."/>
            <person name="Tice H."/>
            <person name="Bruce D."/>
            <person name="Goodwin L."/>
            <person name="Pitluck S."/>
            <person name="Kiss H."/>
            <person name="Brettin T."/>
            <person name="Detter J.C."/>
            <person name="Han C."/>
            <person name="Kuske C.R."/>
            <person name="Schmutz J."/>
            <person name="Larimer F."/>
            <person name="Land M."/>
            <person name="Hauser L."/>
            <person name="Kyrpides N."/>
            <person name="Mikhailova N."/>
            <person name="Marx C.J."/>
            <person name="Richardson P."/>
        </authorList>
    </citation>
    <scope>NUCLEOTIDE SEQUENCE [LARGE SCALE GENOMIC DNA]</scope>
    <source>
        <strain evidence="3">ATCC 27329 / DSM 1819 / JCM 2831 / NBRC 15690 / NCIMB 10815 / 0-1</strain>
        <plasmid evidence="3">Plasmid pMRAD01</plasmid>
    </source>
</reference>